<sequence>MADGADAPEIARVAAEASKLDLSRATADPIFQFISGILVELPLMARSPEFHAYLGSLGIAKDEAGEVSSLLSGISRAIDQEALTRRQSSDIGGMAKSALIESLALQMRDKLPSLFEPTAQEVRKALADFSSGSGFAALARDFFARLTYRSLDYYLSRELANHTGAGERFADDAGRVEFQQDLAQHTFEASKIVEAFAGGWYGKTVWKNKALDQEAINGFTAYAFKKLRSELGRRENA</sequence>
<accession>A0A0J9EDE5</accession>
<reference evidence="1 2" key="1">
    <citation type="submission" date="2015-06" db="EMBL/GenBank/DDBJ databases">
        <title>Draft genome sequence of an Alphaproteobacteria species associated to the Mediterranean sponge Oscarella lobularis.</title>
        <authorList>
            <person name="Jourda C."/>
            <person name="Santini S."/>
            <person name="Claverie J.-M."/>
        </authorList>
    </citation>
    <scope>NUCLEOTIDE SEQUENCE [LARGE SCALE GENOMIC DNA]</scope>
    <source>
        <strain evidence="1">IGS</strain>
    </source>
</reference>
<evidence type="ECO:0000313" key="1">
    <source>
        <dbReference type="EMBL" id="KMW60730.1"/>
    </source>
</evidence>
<dbReference type="Proteomes" id="UP000037178">
    <property type="component" value="Unassembled WGS sequence"/>
</dbReference>
<keyword evidence="2" id="KW-1185">Reference proteome</keyword>
<organism evidence="1 2">
    <name type="scientific">Candidatus Rhodobacter oscarellae</name>
    <dbReference type="NCBI Taxonomy" id="1675527"/>
    <lineage>
        <taxon>Bacteria</taxon>
        <taxon>Pseudomonadati</taxon>
        <taxon>Pseudomonadota</taxon>
        <taxon>Alphaproteobacteria</taxon>
        <taxon>Rhodobacterales</taxon>
        <taxon>Rhodobacter group</taxon>
        <taxon>Rhodobacter</taxon>
    </lineage>
</organism>
<dbReference type="RefSeq" id="WP_235438871.1">
    <property type="nucleotide sequence ID" value="NZ_LFTY01000001.1"/>
</dbReference>
<comment type="caution">
    <text evidence="1">The sequence shown here is derived from an EMBL/GenBank/DDBJ whole genome shotgun (WGS) entry which is preliminary data.</text>
</comment>
<evidence type="ECO:0000313" key="2">
    <source>
        <dbReference type="Proteomes" id="UP000037178"/>
    </source>
</evidence>
<dbReference type="STRING" id="1675527.AIOL_000894"/>
<gene>
    <name evidence="1" type="ORF">AIOL_000894</name>
</gene>
<name>A0A0J9EDE5_9RHOB</name>
<protein>
    <submittedName>
        <fullName evidence="1">Uncharacterized protein</fullName>
    </submittedName>
</protein>
<dbReference type="PATRIC" id="fig|1675527.3.peg.956"/>
<dbReference type="EMBL" id="LFTY01000001">
    <property type="protein sequence ID" value="KMW60730.1"/>
    <property type="molecule type" value="Genomic_DNA"/>
</dbReference>
<dbReference type="AlphaFoldDB" id="A0A0J9EDE5"/>
<proteinExistence type="predicted"/>